<keyword evidence="4 6" id="KW-0238">DNA-binding</keyword>
<evidence type="ECO:0000313" key="11">
    <source>
        <dbReference type="Proteomes" id="UP000257323"/>
    </source>
</evidence>
<dbReference type="Gene3D" id="1.10.10.10">
    <property type="entry name" value="Winged helix-like DNA-binding domain superfamily/Winged helix DNA-binding domain"/>
    <property type="match status" value="2"/>
</dbReference>
<evidence type="ECO:0000259" key="8">
    <source>
        <dbReference type="PROSITE" id="PS00715"/>
    </source>
</evidence>
<sequence>MIDNIDNLESRDKELRSLLRLKTATPGEGDEYPALLEDTVRGFQPGSAAELLAADGRMPVDLVKIYLHDMGSYVLLSREGELELARKMEKGDRETVKAFLQTPLALEEIKQLHRLLKSQPELIARWFNLPENDFNPRNLKKVHRRAIAQLEEIKNLASRLNRLPANRRCRFKRARLALRIMHLAMELDLRWDQKYELIERIKQRILSEAARGPESRKQKLLDLYERIERAQELKKQAKNDLVAANLRLVVSIAKKFQHQGLSLLDLIQEGNLGLIRAAEKFDYRRGHKFSTYATWWIKQSITRAIADQARTVRMPVHLVETIQRMKKTAQQLYQAKGNEPDEKELARKMNLPASKILEMVTFSQDQVSLETPVNDSGDTLLGDFLEDDRTKDPAEACILQSLKDQLKKAFELLSEREKAILSMRYGLDEGREYTLEEIGHHFKLTRERIRQIELRALKKIRQSELGPLLASFQAS</sequence>
<dbReference type="PRINTS" id="PR00046">
    <property type="entry name" value="SIGMA70FCT"/>
</dbReference>
<dbReference type="InterPro" id="IPR007630">
    <property type="entry name" value="RNA_pol_sigma70_r4"/>
</dbReference>
<dbReference type="SUPFAM" id="SSF88659">
    <property type="entry name" value="Sigma3 and sigma4 domains of RNA polymerase sigma factors"/>
    <property type="match status" value="2"/>
</dbReference>
<proteinExistence type="inferred from homology"/>
<organism evidence="10 11">
    <name type="scientific">Candidatus Saccharicenans subterraneus</name>
    <dbReference type="NCBI Taxonomy" id="2508984"/>
    <lineage>
        <taxon>Bacteria</taxon>
        <taxon>Candidatus Aminicenantota</taxon>
        <taxon>Candidatus Aminicenantia</taxon>
        <taxon>Candidatus Aminicenantales</taxon>
        <taxon>Candidatus Saccharicenantaceae</taxon>
        <taxon>Candidatus Saccharicenans</taxon>
    </lineage>
</organism>
<dbReference type="PROSITE" id="PS00715">
    <property type="entry name" value="SIGMA70_1"/>
    <property type="match status" value="1"/>
</dbReference>
<dbReference type="InterPro" id="IPR050239">
    <property type="entry name" value="Sigma-70_RNA_pol_init_factors"/>
</dbReference>
<dbReference type="Pfam" id="PF00140">
    <property type="entry name" value="Sigma70_r1_2"/>
    <property type="match status" value="1"/>
</dbReference>
<evidence type="ECO:0000256" key="4">
    <source>
        <dbReference type="ARBA" id="ARBA00023125"/>
    </source>
</evidence>
<keyword evidence="3 6" id="KW-0731">Sigma factor</keyword>
<dbReference type="InterPro" id="IPR009042">
    <property type="entry name" value="RNA_pol_sigma70_r1_2"/>
</dbReference>
<dbReference type="InterPro" id="IPR000943">
    <property type="entry name" value="RNA_pol_sigma70"/>
</dbReference>
<evidence type="ECO:0000256" key="7">
    <source>
        <dbReference type="SAM" id="Coils"/>
    </source>
</evidence>
<feature type="domain" description="RNA polymerase sigma-70" evidence="8">
    <location>
        <begin position="265"/>
        <end position="278"/>
    </location>
</feature>
<gene>
    <name evidence="10" type="ORF">OP8BY_0254</name>
</gene>
<evidence type="ECO:0000259" key="9">
    <source>
        <dbReference type="PROSITE" id="PS00716"/>
    </source>
</evidence>
<dbReference type="InterPro" id="IPR007627">
    <property type="entry name" value="RNA_pol_sigma70_r2"/>
</dbReference>
<accession>A0A3E2BLW9</accession>
<dbReference type="Pfam" id="PF04542">
    <property type="entry name" value="Sigma70_r2"/>
    <property type="match status" value="1"/>
</dbReference>
<dbReference type="FunFam" id="1.10.601.10:FF:000001">
    <property type="entry name" value="RNA polymerase sigma factor SigA"/>
    <property type="match status" value="1"/>
</dbReference>
<dbReference type="AlphaFoldDB" id="A0A3E2BLW9"/>
<evidence type="ECO:0000256" key="1">
    <source>
        <dbReference type="ARBA" id="ARBA00007788"/>
    </source>
</evidence>
<evidence type="ECO:0000256" key="5">
    <source>
        <dbReference type="ARBA" id="ARBA00023163"/>
    </source>
</evidence>
<dbReference type="Proteomes" id="UP000257323">
    <property type="component" value="Unassembled WGS sequence"/>
</dbReference>
<dbReference type="PANTHER" id="PTHR30603:SF60">
    <property type="entry name" value="RNA POLYMERASE SIGMA FACTOR RPOD"/>
    <property type="match status" value="1"/>
</dbReference>
<dbReference type="Gene3D" id="1.20.120.1810">
    <property type="match status" value="1"/>
</dbReference>
<comment type="similarity">
    <text evidence="1 6">Belongs to the sigma-70 factor family.</text>
</comment>
<dbReference type="InterPro" id="IPR013325">
    <property type="entry name" value="RNA_pol_sigma_r2"/>
</dbReference>
<evidence type="ECO:0000313" key="10">
    <source>
        <dbReference type="EMBL" id="RFT15606.1"/>
    </source>
</evidence>
<dbReference type="InterPro" id="IPR014284">
    <property type="entry name" value="RNA_pol_sigma-70_dom"/>
</dbReference>
<dbReference type="CDD" id="cd06171">
    <property type="entry name" value="Sigma70_r4"/>
    <property type="match status" value="1"/>
</dbReference>
<keyword evidence="7" id="KW-0175">Coiled coil</keyword>
<dbReference type="InterPro" id="IPR036388">
    <property type="entry name" value="WH-like_DNA-bd_sf"/>
</dbReference>
<dbReference type="GO" id="GO:0003677">
    <property type="term" value="F:DNA binding"/>
    <property type="evidence" value="ECO:0007669"/>
    <property type="project" value="UniProtKB-KW"/>
</dbReference>
<dbReference type="Pfam" id="PF04545">
    <property type="entry name" value="Sigma70_r4"/>
    <property type="match status" value="1"/>
</dbReference>
<dbReference type="NCBIfam" id="TIGR02937">
    <property type="entry name" value="sigma70-ECF"/>
    <property type="match status" value="1"/>
</dbReference>
<comment type="caution">
    <text evidence="10">The sequence shown here is derived from an EMBL/GenBank/DDBJ whole genome shotgun (WGS) entry which is preliminary data.</text>
</comment>
<dbReference type="SUPFAM" id="SSF88946">
    <property type="entry name" value="Sigma2 domain of RNA polymerase sigma factors"/>
    <property type="match status" value="1"/>
</dbReference>
<dbReference type="Pfam" id="PF04539">
    <property type="entry name" value="Sigma70_r3"/>
    <property type="match status" value="1"/>
</dbReference>
<dbReference type="EMBL" id="QUAH01000008">
    <property type="protein sequence ID" value="RFT15606.1"/>
    <property type="molecule type" value="Genomic_DNA"/>
</dbReference>
<keyword evidence="2 6" id="KW-0805">Transcription regulation</keyword>
<protein>
    <recommendedName>
        <fullName evidence="6">RNA polymerase sigma factor</fullName>
    </recommendedName>
</protein>
<comment type="function">
    <text evidence="6">Sigma factors are initiation factors that promote the attachment of RNA polymerase to specific initiation sites and are then released.</text>
</comment>
<name>A0A3E2BLW9_9BACT</name>
<dbReference type="PROSITE" id="PS00716">
    <property type="entry name" value="SIGMA70_2"/>
    <property type="match status" value="1"/>
</dbReference>
<feature type="domain" description="RNA polymerase sigma-70" evidence="9">
    <location>
        <begin position="434"/>
        <end position="460"/>
    </location>
</feature>
<dbReference type="InterPro" id="IPR007624">
    <property type="entry name" value="RNA_pol_sigma70_r3"/>
</dbReference>
<keyword evidence="5 6" id="KW-0804">Transcription</keyword>
<dbReference type="GO" id="GO:0016987">
    <property type="term" value="F:sigma factor activity"/>
    <property type="evidence" value="ECO:0007669"/>
    <property type="project" value="UniProtKB-KW"/>
</dbReference>
<feature type="coiled-coil region" evidence="7">
    <location>
        <begin position="220"/>
        <end position="247"/>
    </location>
</feature>
<dbReference type="PANTHER" id="PTHR30603">
    <property type="entry name" value="RNA POLYMERASE SIGMA FACTOR RPO"/>
    <property type="match status" value="1"/>
</dbReference>
<dbReference type="GO" id="GO:0006352">
    <property type="term" value="P:DNA-templated transcription initiation"/>
    <property type="evidence" value="ECO:0007669"/>
    <property type="project" value="InterPro"/>
</dbReference>
<evidence type="ECO:0000256" key="3">
    <source>
        <dbReference type="ARBA" id="ARBA00023082"/>
    </source>
</evidence>
<dbReference type="InterPro" id="IPR013324">
    <property type="entry name" value="RNA_pol_sigma_r3/r4-like"/>
</dbReference>
<reference evidence="10 11" key="1">
    <citation type="submission" date="2018-08" db="EMBL/GenBank/DDBJ databases">
        <title>Genome analysis of the thermophilic bacterium of the candidate phylum Aminicenantes from deep subsurface aquifer revealed its physiology and ecological role.</title>
        <authorList>
            <person name="Kadnikov V.V."/>
            <person name="Mardanov A.V."/>
            <person name="Beletsky A.V."/>
            <person name="Karnachuk O.V."/>
            <person name="Ravin N.V."/>
        </authorList>
    </citation>
    <scope>NUCLEOTIDE SEQUENCE [LARGE SCALE GENOMIC DNA]</scope>
    <source>
        <strain evidence="10">BY38</strain>
    </source>
</reference>
<evidence type="ECO:0000256" key="6">
    <source>
        <dbReference type="RuleBase" id="RU362124"/>
    </source>
</evidence>
<evidence type="ECO:0000256" key="2">
    <source>
        <dbReference type="ARBA" id="ARBA00023015"/>
    </source>
</evidence>